<feature type="region of interest" description="Disordered" evidence="4">
    <location>
        <begin position="1847"/>
        <end position="1876"/>
    </location>
</feature>
<dbReference type="InterPro" id="IPR036893">
    <property type="entry name" value="SBP_sf"/>
</dbReference>
<accession>A0A836B310</accession>
<evidence type="ECO:0000259" key="6">
    <source>
        <dbReference type="PROSITE" id="PS51141"/>
    </source>
</evidence>
<feature type="region of interest" description="Disordered" evidence="4">
    <location>
        <begin position="1458"/>
        <end position="1486"/>
    </location>
</feature>
<evidence type="ECO:0000256" key="1">
    <source>
        <dbReference type="ARBA" id="ARBA00022723"/>
    </source>
</evidence>
<dbReference type="GO" id="GO:0003677">
    <property type="term" value="F:DNA binding"/>
    <property type="evidence" value="ECO:0007669"/>
    <property type="project" value="InterPro"/>
</dbReference>
<feature type="compositionally biased region" description="Low complexity" evidence="4">
    <location>
        <begin position="1543"/>
        <end position="1559"/>
    </location>
</feature>
<feature type="compositionally biased region" description="Low complexity" evidence="4">
    <location>
        <begin position="640"/>
        <end position="651"/>
    </location>
</feature>
<feature type="region of interest" description="Disordered" evidence="4">
    <location>
        <begin position="2123"/>
        <end position="2142"/>
    </location>
</feature>
<keyword evidence="2" id="KW-0863">Zinc-finger</keyword>
<feature type="compositionally biased region" description="Gly residues" evidence="4">
    <location>
        <begin position="373"/>
        <end position="387"/>
    </location>
</feature>
<keyword evidence="8" id="KW-1185">Reference proteome</keyword>
<dbReference type="PANTHER" id="PTHR31251:SF169">
    <property type="entry name" value="SQUAMOSA PROMOTER-BINDING-LIKE PROTEIN 8"/>
    <property type="match status" value="1"/>
</dbReference>
<feature type="compositionally biased region" description="Gly residues" evidence="4">
    <location>
        <begin position="1847"/>
        <end position="1860"/>
    </location>
</feature>
<feature type="transmembrane region" description="Helical" evidence="5">
    <location>
        <begin position="2393"/>
        <end position="2414"/>
    </location>
</feature>
<sequence>MKSEPQQDDPEWNQGDVQWDGLMLTAQSQGGEANIPAIDKYYIKGRGAGSTGATERGTSASTHCRVPGCNADLTRDLAYFRKYRICREHLKSPVLVVEGVPSRFCQQCSRFHHVKEFDGPQRTCRAMLERLRLKRSSGKAVGGGGGGGGAASDGAGGAAGSGSGTSRGGRGARAKGDTRHPDAVQTHSSSRSNSTGNKQEEGAPSSTQQQQQQQLTHALSGEGLDTMAGAAGAPRSRTGHQQIALMQSPGSAPGVGVGGGGGSGPNALGASSHARPDTLQLFLSHNVALLPIRRDGAGAAGTSVEGPAAAAPAGGRAADAGRTASGGDGADRGSAGACGGGGGGTGPISEDHSGAQAPLAVDRRLGPDMDGPVGQGPAGLGGAGPSGRLGSSILTGTAGGGSSAHLPGLGSSSGSFFADAPYGHGGNGGGGGDGLRLQHQQLLAAREQELLLLREQEAVAAAAAAAAAVAMERAGSGGSTGLGLSAGRVAGDMNLEMQLRAMYREMAIGEMATPQLLAQQDGLGPIAHLSSGAGAGARTYSALPMQSSIIGGGGGGNLLAQQHRLQQQQLLLQLQQQKQLLQRPNSDDGMDTSGSGGALAQPLVSVGRTGSDAEASLAAAKELAELQQLRQLQMQHRQLLLQQQHQQQQQQFPGGGSSSGAANNNNLYRSAGTSNGHGGVAGDGMDADDYMGTGGVVNFLQLPIRQGSGTNAAALDLGRAAHNLQDLRVMSGSNLGLGGGSAASSEPAVGSGRLLQLLPQTAPGPGQLLLQQQQQHRSQPHPQLQLQLQLLQQQQRQGLNLRQASDAQQRMLQLHQQLDACPALGSGGGTIGAIGIFGHDGSRGGAAGAGAGGEAAAVVVPKIEPTYGGAVGLAGGGGGGTGSRGGAMLGPGTMGSAGNGSSSMASMMMATIPEAGDGRSGSSSGGWASADEVDAALDMLMEESGSGAVYQTSDAGTLERICVKLHHMHPRDLPPDLMSAVGSWLAGAPADLVQGAIRPGCTHLILDVYALGEGQMAIMAAAAAAGGRAVAAAAGSGASAGAASGAGAPAGASRRQLAPGLASLSAGEPSGRAAGSGGAGAAGDGCADAVAAGGLRGACTEAGRTQYAGTGTGKAAGRVLDALVAAAAAEGLSIDDLESAAAFAGAEEMKPHVDVPSGAAGGGRSGPARAAAELRQFVMHGGSTRGALATYKKLLGPRAVQSMCVAVGNERLALSARDSARYVADIRGTVAGLRTPLLLSVWPLAVVAGLPTRVRASGAHLLGPGRRPHVRMQGAHVHAEVSTAAGAAPGGSGVAGTAGAGGCSGGEGIGLRQRFAASPDLAAQVVSATLPGSHRAEAVDAFAEVELRLTAPPGMGMLAVEWEDERGATGPSPGPGAAAAAAAGGAHSAAIAISEWVPLLVLPDVGMAAEVNRLAQARERARKSVRSFLVDFGMVLDFAARVERGDLLPIPAAAAEEEEQQLLQQPQQPGGGAAAAEQQRRGLQRPQEGRLLSSIAAGGAAARTSLGNRGAMDASLRAAVAAMAPDGCDWQARSGGGGTDQRAPSSTSSPAATSGIPSAHSSGGDRAGATLAARGPFMDLDSDVVPVGGGHVAVDLDSSRAELQGRPRLYRRHLARIATLLPRLLAFAADAGLAQVMGWLIDFSLEYVYFGDLAAAFAAVEAMPTAAAALGGVRGVLLGAAAAGGGTAGATAGGGGGTGGGGGGLPLLHRAVRSGSPRAVRVLLARAASAGMMCNFAQPTGPFRISPLHLAALQPGNGALLQACSFAGPHVQQLWHTVTDAAGRTPAMYAKTQVEKALHAASVAAAAAAAGAGAAGSRPAAANRASVSGGSSANTYRSWGSDAAGEGLGSIQGGGAGAGGSSSSALDSSSGASAPQQLPGVLTVTLAAAGGSSRRASGQGMGAMEYHPEAAAPSSAASGGPSSSPVTSNLLFQGLFAPARPEAAGAGSVNVVGFVDAEEEGEAAREAQPEREGSAAEMLAGRMLPLPLRQQGGGGGGGRRLLHHPHATEVAVALQQQAAAAANAGASATSASASAGAGTLPAAAALFIVGSVGAAARAAAARQGDVVDVVASGSTFDSNSVEYVVPEPPSGLNPEGRDAAPAPPLPPAAAAAVAVAASRPAEACTGVASPPPDSAEDFEVRRRSRRAGTRLADAVAAIEAEAEQAQQRLSRLLGEAPPQPSSHVLPDVRSHQQLLQQLQQQHLQQAEGLAAFSAASAAGAAPPLTQAGAAGASAVAETTGVVSVGVVLDGMALGDSAEDWLAVHRRAERRKQRQQEAQQEAQQQAQQQAKESKDAGNGGNDDGSDGCCSEYGSAGEEEAEHVGLVGAGQGWASEPGLRRRGASASGSAGGDPVGGRVIAVGGLVQEAQVAGGAQQQHLQQQHLQQQVAGGGAAVAPAVVAVAAAVLLAVLVWLWRAMLHRGSVAAPA</sequence>
<dbReference type="InterPro" id="IPR044817">
    <property type="entry name" value="SBP-like"/>
</dbReference>
<feature type="region of interest" description="Disordered" evidence="4">
    <location>
        <begin position="581"/>
        <end position="602"/>
    </location>
</feature>
<evidence type="ECO:0000256" key="4">
    <source>
        <dbReference type="SAM" id="MobiDB-lite"/>
    </source>
</evidence>
<protein>
    <recommendedName>
        <fullName evidence="6">SBP-type domain-containing protein</fullName>
    </recommendedName>
</protein>
<keyword evidence="5" id="KW-1133">Transmembrane helix</keyword>
<dbReference type="PANTHER" id="PTHR31251">
    <property type="entry name" value="SQUAMOSA PROMOTER-BINDING-LIKE PROTEIN 4"/>
    <property type="match status" value="1"/>
</dbReference>
<feature type="compositionally biased region" description="Low complexity" evidence="4">
    <location>
        <begin position="306"/>
        <end position="325"/>
    </location>
</feature>
<feature type="region of interest" description="Disordered" evidence="4">
    <location>
        <begin position="640"/>
        <end position="675"/>
    </location>
</feature>
<keyword evidence="5" id="KW-0812">Transmembrane</keyword>
<feature type="compositionally biased region" description="Low complexity" evidence="4">
    <location>
        <begin position="2275"/>
        <end position="2289"/>
    </location>
</feature>
<feature type="compositionally biased region" description="Gly residues" evidence="4">
    <location>
        <begin position="253"/>
        <end position="264"/>
    </location>
</feature>
<evidence type="ECO:0000256" key="2">
    <source>
        <dbReference type="ARBA" id="ARBA00022771"/>
    </source>
</evidence>
<dbReference type="Gene3D" id="4.10.1100.10">
    <property type="entry name" value="Transcription factor, SBP-box domain"/>
    <property type="match status" value="1"/>
</dbReference>
<feature type="domain" description="SBP-type" evidence="6">
    <location>
        <begin position="61"/>
        <end position="138"/>
    </location>
</feature>
<dbReference type="EMBL" id="JAEHOC010000001">
    <property type="protein sequence ID" value="KAG2446226.1"/>
    <property type="molecule type" value="Genomic_DNA"/>
</dbReference>
<feature type="region of interest" description="Disordered" evidence="4">
    <location>
        <begin position="2081"/>
        <end position="2106"/>
    </location>
</feature>
<evidence type="ECO:0000313" key="7">
    <source>
        <dbReference type="EMBL" id="KAG2446226.1"/>
    </source>
</evidence>
<feature type="region of interest" description="Disordered" evidence="4">
    <location>
        <begin position="135"/>
        <end position="216"/>
    </location>
</feature>
<dbReference type="Proteomes" id="UP000650467">
    <property type="component" value="Unassembled WGS sequence"/>
</dbReference>
<reference evidence="7" key="1">
    <citation type="journal article" date="2020" name="bioRxiv">
        <title>Comparative genomics of Chlamydomonas.</title>
        <authorList>
            <person name="Craig R.J."/>
            <person name="Hasan A.R."/>
            <person name="Ness R.W."/>
            <person name="Keightley P.D."/>
        </authorList>
    </citation>
    <scope>NUCLEOTIDE SEQUENCE</scope>
    <source>
        <strain evidence="7">SAG 7.73</strain>
    </source>
</reference>
<feature type="region of interest" description="Disordered" evidence="4">
    <location>
        <begin position="247"/>
        <end position="272"/>
    </location>
</feature>
<feature type="region of interest" description="Disordered" evidence="4">
    <location>
        <begin position="2266"/>
        <end position="2313"/>
    </location>
</feature>
<keyword evidence="3" id="KW-0862">Zinc</keyword>
<feature type="compositionally biased region" description="Polar residues" evidence="4">
    <location>
        <begin position="185"/>
        <end position="197"/>
    </location>
</feature>
<gene>
    <name evidence="7" type="ORF">HXX76_000818</name>
</gene>
<feature type="compositionally biased region" description="Gly residues" evidence="4">
    <location>
        <begin position="140"/>
        <end position="171"/>
    </location>
</feature>
<keyword evidence="1" id="KW-0479">Metal-binding</keyword>
<dbReference type="SUPFAM" id="SSF103612">
    <property type="entry name" value="SBT domain"/>
    <property type="match status" value="1"/>
</dbReference>
<keyword evidence="5" id="KW-0472">Membrane</keyword>
<evidence type="ECO:0000256" key="3">
    <source>
        <dbReference type="ARBA" id="ARBA00022833"/>
    </source>
</evidence>
<dbReference type="OrthoDB" id="542432at2759"/>
<evidence type="ECO:0000256" key="5">
    <source>
        <dbReference type="SAM" id="Phobius"/>
    </source>
</evidence>
<feature type="region of interest" description="Disordered" evidence="4">
    <location>
        <begin position="297"/>
        <end position="406"/>
    </location>
</feature>
<dbReference type="InterPro" id="IPR004333">
    <property type="entry name" value="SBP_dom"/>
</dbReference>
<name>A0A836B310_CHLIN</name>
<dbReference type="GO" id="GO:0005634">
    <property type="term" value="C:nucleus"/>
    <property type="evidence" value="ECO:0007669"/>
    <property type="project" value="InterPro"/>
</dbReference>
<proteinExistence type="predicted"/>
<dbReference type="GO" id="GO:0008270">
    <property type="term" value="F:zinc ion binding"/>
    <property type="evidence" value="ECO:0007669"/>
    <property type="project" value="UniProtKB-KW"/>
</dbReference>
<feature type="compositionally biased region" description="Low complexity" evidence="4">
    <location>
        <begin position="1861"/>
        <end position="1874"/>
    </location>
</feature>
<feature type="compositionally biased region" description="Gly residues" evidence="4">
    <location>
        <begin position="336"/>
        <end position="346"/>
    </location>
</feature>
<comment type="caution">
    <text evidence="7">The sequence shown here is derived from an EMBL/GenBank/DDBJ whole genome shotgun (WGS) entry which is preliminary data.</text>
</comment>
<dbReference type="Pfam" id="PF03110">
    <property type="entry name" value="SBP"/>
    <property type="match status" value="1"/>
</dbReference>
<dbReference type="PROSITE" id="PS51141">
    <property type="entry name" value="ZF_SBP"/>
    <property type="match status" value="1"/>
</dbReference>
<feature type="region of interest" description="Disordered" evidence="4">
    <location>
        <begin position="1530"/>
        <end position="1568"/>
    </location>
</feature>
<organism evidence="7 8">
    <name type="scientific">Chlamydomonas incerta</name>
    <dbReference type="NCBI Taxonomy" id="51695"/>
    <lineage>
        <taxon>Eukaryota</taxon>
        <taxon>Viridiplantae</taxon>
        <taxon>Chlorophyta</taxon>
        <taxon>core chlorophytes</taxon>
        <taxon>Chlorophyceae</taxon>
        <taxon>CS clade</taxon>
        <taxon>Chlamydomonadales</taxon>
        <taxon>Chlamydomonadaceae</taxon>
        <taxon>Chlamydomonas</taxon>
    </lineage>
</organism>
<evidence type="ECO:0000313" key="8">
    <source>
        <dbReference type="Proteomes" id="UP000650467"/>
    </source>
</evidence>